<dbReference type="HOGENOM" id="CLU_1170796_0_0_1"/>
<organism evidence="1 2">
    <name type="scientific">Jaapia argillacea MUCL 33604</name>
    <dbReference type="NCBI Taxonomy" id="933084"/>
    <lineage>
        <taxon>Eukaryota</taxon>
        <taxon>Fungi</taxon>
        <taxon>Dikarya</taxon>
        <taxon>Basidiomycota</taxon>
        <taxon>Agaricomycotina</taxon>
        <taxon>Agaricomycetes</taxon>
        <taxon>Agaricomycetidae</taxon>
        <taxon>Jaapiales</taxon>
        <taxon>Jaapiaceae</taxon>
        <taxon>Jaapia</taxon>
    </lineage>
</organism>
<protein>
    <submittedName>
        <fullName evidence="1">Uncharacterized protein</fullName>
    </submittedName>
</protein>
<dbReference type="AlphaFoldDB" id="A0A067PYL1"/>
<evidence type="ECO:0000313" key="2">
    <source>
        <dbReference type="Proteomes" id="UP000027265"/>
    </source>
</evidence>
<keyword evidence="2" id="KW-1185">Reference proteome</keyword>
<sequence length="237" mass="26873">MSSDSNISITPSWGKLDHLIFRDGSVGDGVVVPWYRRIVCLLFGWRGRDVWTFRFKIFSQVGRGYIPTTSRRLGDSSLNHRAIRVRVGPVYSSNGNVHASCRRYEVQPKRRSCHGVRQGMIVDSLKSASCLFYLDIRLRGSPTGPASFPNETLQERIQDLANALPSLLAVWLCDDDGKEFWNVRRDAEDSGKAELRKMAGQTCLDNWSFQYYPASFQDHLGARIPNLTTLVEAWSLD</sequence>
<dbReference type="Proteomes" id="UP000027265">
    <property type="component" value="Unassembled WGS sequence"/>
</dbReference>
<proteinExistence type="predicted"/>
<accession>A0A067PYL1</accession>
<dbReference type="EMBL" id="KL197716">
    <property type="protein sequence ID" value="KDQ58945.1"/>
    <property type="molecule type" value="Genomic_DNA"/>
</dbReference>
<dbReference type="InParanoid" id="A0A067PYL1"/>
<name>A0A067PYL1_9AGAM</name>
<gene>
    <name evidence="1" type="ORF">JAAARDRAFT_33671</name>
</gene>
<reference evidence="2" key="1">
    <citation type="journal article" date="2014" name="Proc. Natl. Acad. Sci. U.S.A.">
        <title>Extensive sampling of basidiomycete genomes demonstrates inadequacy of the white-rot/brown-rot paradigm for wood decay fungi.</title>
        <authorList>
            <person name="Riley R."/>
            <person name="Salamov A.A."/>
            <person name="Brown D.W."/>
            <person name="Nagy L.G."/>
            <person name="Floudas D."/>
            <person name="Held B.W."/>
            <person name="Levasseur A."/>
            <person name="Lombard V."/>
            <person name="Morin E."/>
            <person name="Otillar R."/>
            <person name="Lindquist E.A."/>
            <person name="Sun H."/>
            <person name="LaButti K.M."/>
            <person name="Schmutz J."/>
            <person name="Jabbour D."/>
            <person name="Luo H."/>
            <person name="Baker S.E."/>
            <person name="Pisabarro A.G."/>
            <person name="Walton J.D."/>
            <person name="Blanchette R.A."/>
            <person name="Henrissat B."/>
            <person name="Martin F."/>
            <person name="Cullen D."/>
            <person name="Hibbett D.S."/>
            <person name="Grigoriev I.V."/>
        </authorList>
    </citation>
    <scope>NUCLEOTIDE SEQUENCE [LARGE SCALE GENOMIC DNA]</scope>
    <source>
        <strain evidence="2">MUCL 33604</strain>
    </source>
</reference>
<evidence type="ECO:0000313" key="1">
    <source>
        <dbReference type="EMBL" id="KDQ58945.1"/>
    </source>
</evidence>